<feature type="domain" description="CCHC-type" evidence="3">
    <location>
        <begin position="169"/>
        <end position="183"/>
    </location>
</feature>
<dbReference type="GeneID" id="17036037"/>
<evidence type="ECO:0000259" key="3">
    <source>
        <dbReference type="PROSITE" id="PS50158"/>
    </source>
</evidence>
<feature type="region of interest" description="Disordered" evidence="2">
    <location>
        <begin position="105"/>
        <end position="148"/>
    </location>
</feature>
<name>I0YI64_COCSC</name>
<dbReference type="SUPFAM" id="SSF57756">
    <property type="entry name" value="Retrovirus zinc finger-like domains"/>
    <property type="match status" value="1"/>
</dbReference>
<feature type="compositionally biased region" description="Gly residues" evidence="2">
    <location>
        <begin position="137"/>
        <end position="148"/>
    </location>
</feature>
<evidence type="ECO:0000313" key="5">
    <source>
        <dbReference type="Proteomes" id="UP000007264"/>
    </source>
</evidence>
<dbReference type="RefSeq" id="XP_005642627.1">
    <property type="nucleotide sequence ID" value="XM_005642570.1"/>
</dbReference>
<comment type="caution">
    <text evidence="4">The sequence shown here is derived from an EMBL/GenBank/DDBJ whole genome shotgun (WGS) entry which is preliminary data.</text>
</comment>
<feature type="compositionally biased region" description="Basic residues" evidence="2">
    <location>
        <begin position="119"/>
        <end position="132"/>
    </location>
</feature>
<dbReference type="EMBL" id="AGSI01000027">
    <property type="protein sequence ID" value="EIE18083.1"/>
    <property type="molecule type" value="Genomic_DNA"/>
</dbReference>
<dbReference type="GO" id="GO:0008270">
    <property type="term" value="F:zinc ion binding"/>
    <property type="evidence" value="ECO:0007669"/>
    <property type="project" value="UniProtKB-KW"/>
</dbReference>
<dbReference type="PROSITE" id="PS50158">
    <property type="entry name" value="ZF_CCHC"/>
    <property type="match status" value="1"/>
</dbReference>
<evidence type="ECO:0000256" key="2">
    <source>
        <dbReference type="SAM" id="MobiDB-lite"/>
    </source>
</evidence>
<organism evidence="4 5">
    <name type="scientific">Coccomyxa subellipsoidea (strain C-169)</name>
    <name type="common">Green microalga</name>
    <dbReference type="NCBI Taxonomy" id="574566"/>
    <lineage>
        <taxon>Eukaryota</taxon>
        <taxon>Viridiplantae</taxon>
        <taxon>Chlorophyta</taxon>
        <taxon>core chlorophytes</taxon>
        <taxon>Trebouxiophyceae</taxon>
        <taxon>Trebouxiophyceae incertae sedis</taxon>
        <taxon>Coccomyxaceae</taxon>
        <taxon>Coccomyxa</taxon>
        <taxon>Coccomyxa subellipsoidea</taxon>
    </lineage>
</organism>
<dbReference type="InterPro" id="IPR036875">
    <property type="entry name" value="Znf_CCHC_sf"/>
</dbReference>
<evidence type="ECO:0000256" key="1">
    <source>
        <dbReference type="PROSITE-ProRule" id="PRU00047"/>
    </source>
</evidence>
<dbReference type="AlphaFoldDB" id="I0YI64"/>
<dbReference type="KEGG" id="csl:COCSUDRAFT_60578"/>
<keyword evidence="5" id="KW-1185">Reference proteome</keyword>
<sequence length="219" mass="21634">MADSGDDEHMEVDPVAAAAEVEVPPLGGPAVVPAGAAAGAVPAGGAAAQPAGGAAAAAAPADPAEVDVYVAALDKIGANVQEESRLTREVLTEALAALAAIRQGNRGGVRGSGNGQGHGKGKKGGWNKKQGKKNGNGNNGNGNGGGAGKAPGINKAGAGVKKPDFDCTCYNCDQKGHKSYQCPHPKKAKKARAEPSPASSLLLLTAIMSTIFSLSPLEN</sequence>
<dbReference type="GO" id="GO:0003676">
    <property type="term" value="F:nucleic acid binding"/>
    <property type="evidence" value="ECO:0007669"/>
    <property type="project" value="InterPro"/>
</dbReference>
<gene>
    <name evidence="4" type="ORF">COCSUDRAFT_60578</name>
</gene>
<dbReference type="InterPro" id="IPR001878">
    <property type="entry name" value="Znf_CCHC"/>
</dbReference>
<keyword evidence="1" id="KW-0863">Zinc-finger</keyword>
<keyword evidence="1" id="KW-0479">Metal-binding</keyword>
<dbReference type="Proteomes" id="UP000007264">
    <property type="component" value="Unassembled WGS sequence"/>
</dbReference>
<dbReference type="STRING" id="574566.I0YI64"/>
<reference evidence="4 5" key="1">
    <citation type="journal article" date="2012" name="Genome Biol.">
        <title>The genome of the polar eukaryotic microalga coccomyxa subellipsoidea reveals traits of cold adaptation.</title>
        <authorList>
            <person name="Blanc G."/>
            <person name="Agarkova I."/>
            <person name="Grimwood J."/>
            <person name="Kuo A."/>
            <person name="Brueggeman A."/>
            <person name="Dunigan D."/>
            <person name="Gurnon J."/>
            <person name="Ladunga I."/>
            <person name="Lindquist E."/>
            <person name="Lucas S."/>
            <person name="Pangilinan J."/>
            <person name="Proschold T."/>
            <person name="Salamov A."/>
            <person name="Schmutz J."/>
            <person name="Weeks D."/>
            <person name="Yamada T."/>
            <person name="Claverie J.M."/>
            <person name="Grigoriev I."/>
            <person name="Van Etten J."/>
            <person name="Lomsadze A."/>
            <person name="Borodovsky M."/>
        </authorList>
    </citation>
    <scope>NUCLEOTIDE SEQUENCE [LARGE SCALE GENOMIC DNA]</scope>
    <source>
        <strain evidence="4 5">C-169</strain>
    </source>
</reference>
<dbReference type="Gene3D" id="4.10.60.10">
    <property type="entry name" value="Zinc finger, CCHC-type"/>
    <property type="match status" value="1"/>
</dbReference>
<protein>
    <recommendedName>
        <fullName evidence="3">CCHC-type domain-containing protein</fullName>
    </recommendedName>
</protein>
<proteinExistence type="predicted"/>
<accession>I0YI64</accession>
<evidence type="ECO:0000313" key="4">
    <source>
        <dbReference type="EMBL" id="EIE18083.1"/>
    </source>
</evidence>
<dbReference type="OrthoDB" id="3863715at2759"/>
<keyword evidence="1" id="KW-0862">Zinc</keyword>
<feature type="compositionally biased region" description="Gly residues" evidence="2">
    <location>
        <begin position="105"/>
        <end position="118"/>
    </location>
</feature>